<dbReference type="CDD" id="cd13969">
    <property type="entry name" value="ADCK1-like"/>
    <property type="match status" value="1"/>
</dbReference>
<dbReference type="EMBL" id="KQ241687">
    <property type="protein sequence ID" value="KNC85731.1"/>
    <property type="molecule type" value="Genomic_DNA"/>
</dbReference>
<dbReference type="PANTHER" id="PTHR43173">
    <property type="entry name" value="ABC1 FAMILY PROTEIN"/>
    <property type="match status" value="1"/>
</dbReference>
<dbReference type="InterPro" id="IPR004147">
    <property type="entry name" value="ABC1_dom"/>
</dbReference>
<dbReference type="GeneID" id="25902609"/>
<keyword evidence="3" id="KW-0808">Transferase</keyword>
<accession>A0A0L0GA25</accession>
<sequence length="486" mass="55896">MVTRTFRTLKVAGSTIYDYKFCSEREPLEDVHERVANRVLNLCQKNGGLYVKLGQGIASMNHILPPQFNRVFSVLHDKAPMVDWASVQKTIQADFGRPYNELYATFDHQAVASASIAQVHKATLHDGTSVAVKVQKPCIARQVDLDLMTYRLIVWVFERAFDLPMYWTVAYTEENLRKELDFQHEAANSNKAKEQLSTFDNVYVPTVYSDRTTKRVLTSEWIDGAKMNDPEAMDRIGVNVDEVVKTLVNVSGFQVFISGFCHADVHFGNLLVRKKANGHELVILDHGLYVEESNKFREEYCQLWKSMFLLDVDGMKEICKKWGITDHELFASFTLMKPYSTKRPVASKVSRAEVMQLQRQAKDRVRRLLEDTSLFPKELIFIGRSMNIVRANNKHLGSPVNRVNVLVSWANQGTKRSNAKYSWYLHEFRFRIQMFVVDIFYYSSRLWQKLNETLGYKVDSFEGVLEKALPTEALGFSSEISESGMD</sequence>
<dbReference type="STRING" id="667725.A0A0L0GA25"/>
<evidence type="ECO:0000259" key="2">
    <source>
        <dbReference type="Pfam" id="PF03109"/>
    </source>
</evidence>
<proteinExistence type="inferred from homology"/>
<organism evidence="3 4">
    <name type="scientific">Sphaeroforma arctica JP610</name>
    <dbReference type="NCBI Taxonomy" id="667725"/>
    <lineage>
        <taxon>Eukaryota</taxon>
        <taxon>Ichthyosporea</taxon>
        <taxon>Ichthyophonida</taxon>
        <taxon>Sphaeroforma</taxon>
    </lineage>
</organism>
<protein>
    <submittedName>
        <fullName evidence="3">Atypical/ABC1 protein kinase</fullName>
    </submittedName>
</protein>
<dbReference type="AlphaFoldDB" id="A0A0L0GA25"/>
<dbReference type="InterPro" id="IPR011009">
    <property type="entry name" value="Kinase-like_dom_sf"/>
</dbReference>
<dbReference type="Pfam" id="PF03109">
    <property type="entry name" value="ABC1"/>
    <property type="match status" value="1"/>
</dbReference>
<evidence type="ECO:0000256" key="1">
    <source>
        <dbReference type="ARBA" id="ARBA00009670"/>
    </source>
</evidence>
<evidence type="ECO:0000313" key="4">
    <source>
        <dbReference type="Proteomes" id="UP000054560"/>
    </source>
</evidence>
<keyword evidence="4" id="KW-1185">Reference proteome</keyword>
<dbReference type="SUPFAM" id="SSF56112">
    <property type="entry name" value="Protein kinase-like (PK-like)"/>
    <property type="match status" value="1"/>
</dbReference>
<dbReference type="GO" id="GO:0016301">
    <property type="term" value="F:kinase activity"/>
    <property type="evidence" value="ECO:0007669"/>
    <property type="project" value="UniProtKB-KW"/>
</dbReference>
<dbReference type="InterPro" id="IPR045307">
    <property type="entry name" value="ADCK1_dom"/>
</dbReference>
<dbReference type="PANTHER" id="PTHR43173:SF37">
    <property type="entry name" value="ABC1 FAMILY PROTEIN C10F6.14C"/>
    <property type="match status" value="1"/>
</dbReference>
<reference evidence="3 4" key="1">
    <citation type="submission" date="2011-02" db="EMBL/GenBank/DDBJ databases">
        <title>The Genome Sequence of Sphaeroforma arctica JP610.</title>
        <authorList>
            <consortium name="The Broad Institute Genome Sequencing Platform"/>
            <person name="Russ C."/>
            <person name="Cuomo C."/>
            <person name="Young S.K."/>
            <person name="Zeng Q."/>
            <person name="Gargeya S."/>
            <person name="Alvarado L."/>
            <person name="Berlin A."/>
            <person name="Chapman S.B."/>
            <person name="Chen Z."/>
            <person name="Freedman E."/>
            <person name="Gellesch M."/>
            <person name="Goldberg J."/>
            <person name="Griggs A."/>
            <person name="Gujja S."/>
            <person name="Heilman E."/>
            <person name="Heiman D."/>
            <person name="Howarth C."/>
            <person name="Mehta T."/>
            <person name="Neiman D."/>
            <person name="Pearson M."/>
            <person name="Roberts A."/>
            <person name="Saif S."/>
            <person name="Shea T."/>
            <person name="Shenoy N."/>
            <person name="Sisk P."/>
            <person name="Stolte C."/>
            <person name="Sykes S."/>
            <person name="White J."/>
            <person name="Yandava C."/>
            <person name="Burger G."/>
            <person name="Gray M.W."/>
            <person name="Holland P.W.H."/>
            <person name="King N."/>
            <person name="Lang F.B.F."/>
            <person name="Roger A.J."/>
            <person name="Ruiz-Trillo I."/>
            <person name="Haas B."/>
            <person name="Nusbaum C."/>
            <person name="Birren B."/>
        </authorList>
    </citation>
    <scope>NUCLEOTIDE SEQUENCE [LARGE SCALE GENOMIC DNA]</scope>
    <source>
        <strain evidence="3 4">JP610</strain>
    </source>
</reference>
<dbReference type="OrthoDB" id="427480at2759"/>
<name>A0A0L0GA25_9EUKA</name>
<dbReference type="Proteomes" id="UP000054560">
    <property type="component" value="Unassembled WGS sequence"/>
</dbReference>
<keyword evidence="3" id="KW-0418">Kinase</keyword>
<dbReference type="eggNOG" id="KOG1235">
    <property type="taxonomic scope" value="Eukaryota"/>
</dbReference>
<feature type="domain" description="ABC1 atypical kinase-like" evidence="2">
    <location>
        <begin position="75"/>
        <end position="318"/>
    </location>
</feature>
<dbReference type="RefSeq" id="XP_014159633.1">
    <property type="nucleotide sequence ID" value="XM_014304158.1"/>
</dbReference>
<evidence type="ECO:0000313" key="3">
    <source>
        <dbReference type="EMBL" id="KNC85731.1"/>
    </source>
</evidence>
<gene>
    <name evidence="3" type="ORF">SARC_02105</name>
</gene>
<dbReference type="InterPro" id="IPR051130">
    <property type="entry name" value="Mito_struct-func_regulator"/>
</dbReference>
<comment type="similarity">
    <text evidence="1">Belongs to the protein kinase superfamily. ADCK protein kinase family.</text>
</comment>